<dbReference type="VEuPathDB" id="PlasmoDB:PBANKA_1116200"/>
<dbReference type="EMBL" id="LT614637">
    <property type="protein sequence ID" value="SCN26753.1"/>
    <property type="molecule type" value="Genomic_DNA"/>
</dbReference>
<evidence type="ECO:0000313" key="8">
    <source>
        <dbReference type="Proteomes" id="UP000219974"/>
    </source>
</evidence>
<dbReference type="Proteomes" id="UP000069549">
    <property type="component" value="Chromosome 11"/>
</dbReference>
<evidence type="ECO:0000313" key="10">
    <source>
        <dbReference type="Proteomes" id="UP000516480"/>
    </source>
</evidence>
<dbReference type="Proteomes" id="UP000220214">
    <property type="component" value="Chromosome 11"/>
</dbReference>
<evidence type="ECO:0000313" key="1">
    <source>
        <dbReference type="EMBL" id="CXI62800.1"/>
    </source>
</evidence>
<accession>A0A0Y9XQN5</accession>
<dbReference type="GO" id="GO:0005525">
    <property type="term" value="F:GTP binding"/>
    <property type="evidence" value="ECO:0007669"/>
    <property type="project" value="InterPro"/>
</dbReference>
<dbReference type="Proteomes" id="UP000516480">
    <property type="component" value="Chromosome 11"/>
</dbReference>
<evidence type="ECO:0000313" key="5">
    <source>
        <dbReference type="EMBL" id="SCO63172.1"/>
    </source>
</evidence>
<dbReference type="EMBL" id="LT608275">
    <property type="protein sequence ID" value="SCO61077.1"/>
    <property type="molecule type" value="Genomic_DNA"/>
</dbReference>
<dbReference type="Proteomes" id="UP000219974">
    <property type="component" value="Chromosome 11"/>
</dbReference>
<dbReference type="EC" id="3.6.5.2" evidence="1"/>
<dbReference type="OrthoDB" id="8954335at2759"/>
<reference evidence="1 6" key="1">
    <citation type="submission" date="2016-02" db="EMBL/GenBank/DDBJ databases">
        <authorList>
            <consortium name="Pathogen Informatics"/>
        </authorList>
    </citation>
    <scope>NUCLEOTIDE SEQUENCE [LARGE SCALE GENOMIC DNA]</scope>
    <source>
        <strain evidence="1 6">K173</strain>
        <strain evidence="2 10">NK65 ny</strain>
        <strain evidence="3 9">NK65e</strain>
        <strain evidence="5 7">SP11 Antwerpcl1</strain>
        <strain evidence="4 8">SP11 RLL</strain>
    </source>
</reference>
<evidence type="ECO:0000313" key="4">
    <source>
        <dbReference type="EMBL" id="SCO61077.1"/>
    </source>
</evidence>
<dbReference type="OMA" id="GEIPIAC"/>
<evidence type="ECO:0000313" key="9">
    <source>
        <dbReference type="Proteomes" id="UP000220214"/>
    </source>
</evidence>
<keyword evidence="1" id="KW-0378">Hydrolase</keyword>
<dbReference type="SUPFAM" id="SSF52540">
    <property type="entry name" value="P-loop containing nucleoside triphosphate hydrolases"/>
    <property type="match status" value="1"/>
</dbReference>
<organism evidence="1 6">
    <name type="scientific">Plasmodium berghei</name>
    <dbReference type="NCBI Taxonomy" id="5821"/>
    <lineage>
        <taxon>Eukaryota</taxon>
        <taxon>Sar</taxon>
        <taxon>Alveolata</taxon>
        <taxon>Apicomplexa</taxon>
        <taxon>Aconoidasida</taxon>
        <taxon>Haemosporida</taxon>
        <taxon>Plasmodiidae</taxon>
        <taxon>Plasmodium</taxon>
        <taxon>Plasmodium (Vinckeia)</taxon>
    </lineage>
</organism>
<dbReference type="Proteomes" id="UP000219860">
    <property type="component" value="Chromosome 11"/>
</dbReference>
<dbReference type="Gene3D" id="3.40.50.300">
    <property type="entry name" value="P-loop containing nucleotide triphosphate hydrolases"/>
    <property type="match status" value="1"/>
</dbReference>
<evidence type="ECO:0000313" key="2">
    <source>
        <dbReference type="EMBL" id="SCM23744.1"/>
    </source>
</evidence>
<protein>
    <submittedName>
        <fullName evidence="1">Ras GTPAse, putative</fullName>
        <ecNumber evidence="1">3.6.5.2</ecNumber>
    </submittedName>
</protein>
<dbReference type="GO" id="GO:0003925">
    <property type="term" value="F:G protein activity"/>
    <property type="evidence" value="ECO:0007669"/>
    <property type="project" value="UniProtKB-EC"/>
</dbReference>
<dbReference type="EMBL" id="LT608259">
    <property type="protein sequence ID" value="SCO63172.1"/>
    <property type="molecule type" value="Genomic_DNA"/>
</dbReference>
<name>A0A0Y9XQN5_PLABE</name>
<evidence type="ECO:0000313" key="7">
    <source>
        <dbReference type="Proteomes" id="UP000219860"/>
    </source>
</evidence>
<dbReference type="InterPro" id="IPR001806">
    <property type="entry name" value="Small_GTPase"/>
</dbReference>
<dbReference type="AlphaFoldDB" id="A0A0Y9XQN5"/>
<sequence length="442" mass="52247">MRSLRILVLGDLGVGKSSFLRLISERFDEIYPINYFDYFMYLDEKEKKEQLISAKDLAQNNSKKQNVETIVESMFFQAKQNFLEFIENKMNAKNFFVEKRHKYTYGFEIYPFLWNKNNSYNNNIFEKNIPLNIIKNESGNCHDVYLNNVKSDNKYINSINESNYYTNCNGSIKTDHDINKQNDKFLYVEFFEIGGVQTYSYIRNIFYEKYDGILLFYDSSNNKSYHNLVMWLYELYVNTKPPSQIFCTVNKKQNGIWNIFQKNKMSTKISTSGHSNSLTRKDIKHNYCQSDFYNDDQAFNYYNKEEECDNKFDFSDKNIDIEKGFEQNNEDILNGEIPLACVATKIDKKNSKQKPTYVKTPKTSYLYSIFFPDHLSDTSGYENRNDLKIKKDVLKKLEHNISQALEIKASSIDCIIDIKNFLTFLKLVYAKKYGLTKSQFNL</sequence>
<dbReference type="InterPro" id="IPR027417">
    <property type="entry name" value="P-loop_NTPase"/>
</dbReference>
<dbReference type="EMBL" id="LT160031">
    <property type="protein sequence ID" value="CXI62800.1"/>
    <property type="molecule type" value="Genomic_DNA"/>
</dbReference>
<proteinExistence type="predicted"/>
<dbReference type="EMBL" id="LT608147">
    <property type="protein sequence ID" value="SCM23744.1"/>
    <property type="molecule type" value="Genomic_DNA"/>
</dbReference>
<dbReference type="Pfam" id="PF00071">
    <property type="entry name" value="Ras"/>
    <property type="match status" value="1"/>
</dbReference>
<gene>
    <name evidence="1" type="ORF">PBK173_000281700</name>
    <name evidence="3" type="ORF">PBNK65E_000273900</name>
    <name evidence="2" type="ORF">PBNK65NY_000273100</name>
    <name evidence="5" type="ORF">PBSP11A_000273100</name>
    <name evidence="4" type="ORF">PBSP11RLL_000273400</name>
</gene>
<evidence type="ECO:0000313" key="6">
    <source>
        <dbReference type="Proteomes" id="UP000069549"/>
    </source>
</evidence>
<evidence type="ECO:0000313" key="3">
    <source>
        <dbReference type="EMBL" id="SCN26753.1"/>
    </source>
</evidence>